<dbReference type="GO" id="GO:0030246">
    <property type="term" value="F:carbohydrate binding"/>
    <property type="evidence" value="ECO:0007669"/>
    <property type="project" value="InterPro"/>
</dbReference>
<feature type="region of interest" description="Disordered" evidence="2">
    <location>
        <begin position="221"/>
        <end position="250"/>
    </location>
</feature>
<dbReference type="GO" id="GO:0004553">
    <property type="term" value="F:hydrolase activity, hydrolyzing O-glycosyl compounds"/>
    <property type="evidence" value="ECO:0007669"/>
    <property type="project" value="InterPro"/>
</dbReference>
<evidence type="ECO:0000313" key="4">
    <source>
        <dbReference type="EMBL" id="DAE13932.1"/>
    </source>
</evidence>
<dbReference type="EMBL" id="BK015573">
    <property type="protein sequence ID" value="DAE13932.1"/>
    <property type="molecule type" value="Genomic_DNA"/>
</dbReference>
<feature type="compositionally biased region" description="Polar residues" evidence="2">
    <location>
        <begin position="240"/>
        <end position="250"/>
    </location>
</feature>
<feature type="domain" description="Chitin-binding type-3" evidence="3">
    <location>
        <begin position="142"/>
        <end position="181"/>
    </location>
</feature>
<keyword evidence="1" id="KW-0378">Hydrolase</keyword>
<dbReference type="InterPro" id="IPR003610">
    <property type="entry name" value="CBM5/12"/>
</dbReference>
<dbReference type="SUPFAM" id="SSF51055">
    <property type="entry name" value="Carbohydrate binding domain"/>
    <property type="match status" value="1"/>
</dbReference>
<proteinExistence type="predicted"/>
<name>A0A8S5Q5Y6_9CAUD</name>
<organism evidence="4">
    <name type="scientific">Siphoviridae sp. ctxrg1</name>
    <dbReference type="NCBI Taxonomy" id="2825741"/>
    <lineage>
        <taxon>Viruses</taxon>
        <taxon>Duplodnaviria</taxon>
        <taxon>Heunggongvirae</taxon>
        <taxon>Uroviricota</taxon>
        <taxon>Caudoviricetes</taxon>
    </lineage>
</organism>
<dbReference type="GO" id="GO:0005975">
    <property type="term" value="P:carbohydrate metabolic process"/>
    <property type="evidence" value="ECO:0007669"/>
    <property type="project" value="InterPro"/>
</dbReference>
<dbReference type="Pfam" id="PF02839">
    <property type="entry name" value="CBM_5_12"/>
    <property type="match status" value="1"/>
</dbReference>
<dbReference type="CDD" id="cd12214">
    <property type="entry name" value="ChiA1_BD"/>
    <property type="match status" value="1"/>
</dbReference>
<accession>A0A8S5Q5Y6</accession>
<sequence length="250" mass="28245">MALEISVKQPNPTAGGYKSVNVYFNMNTGGIYFNGNVELPGKFATANDAEILEEIRKQIAVQMYTGEATPALVTEYANLNKQVGILAGNKEDVSEREKALTKLFAKVNKGNDKVLMTLLLDVLDPKTIKTNKDKIINAFDSYEVNTDYSVGDKFKYENKLYEVIEDHTSVVEWIPSNEPTKYKEITFERTENKEQLEDDNNRYITKLQLDEALTKVVQTIMEQLSQDEGEEEHDNHGENSNTISNSEGDN</sequence>
<evidence type="ECO:0000259" key="3">
    <source>
        <dbReference type="Pfam" id="PF02839"/>
    </source>
</evidence>
<dbReference type="InterPro" id="IPR036573">
    <property type="entry name" value="CBM_sf_5/12"/>
</dbReference>
<dbReference type="Gene3D" id="2.10.10.20">
    <property type="entry name" value="Carbohydrate-binding module superfamily 5/12"/>
    <property type="match status" value="1"/>
</dbReference>
<evidence type="ECO:0000256" key="2">
    <source>
        <dbReference type="SAM" id="MobiDB-lite"/>
    </source>
</evidence>
<protein>
    <submittedName>
        <fullName evidence="4">ChiA1-BD-binding domain protein</fullName>
    </submittedName>
</protein>
<reference evidence="4" key="1">
    <citation type="journal article" date="2021" name="Proc. Natl. Acad. Sci. U.S.A.">
        <title>A Catalog of Tens of Thousands of Viruses from Human Metagenomes Reveals Hidden Associations with Chronic Diseases.</title>
        <authorList>
            <person name="Tisza M.J."/>
            <person name="Buck C.B."/>
        </authorList>
    </citation>
    <scope>NUCLEOTIDE SEQUENCE</scope>
    <source>
        <strain evidence="4">Ctxrg1</strain>
    </source>
</reference>
<dbReference type="GO" id="GO:0005576">
    <property type="term" value="C:extracellular region"/>
    <property type="evidence" value="ECO:0007669"/>
    <property type="project" value="InterPro"/>
</dbReference>
<evidence type="ECO:0000256" key="1">
    <source>
        <dbReference type="ARBA" id="ARBA00022801"/>
    </source>
</evidence>